<dbReference type="AlphaFoldDB" id="A0AA37WS68"/>
<organism evidence="1 2">
    <name type="scientific">Methylobacterium tardum</name>
    <dbReference type="NCBI Taxonomy" id="374432"/>
    <lineage>
        <taxon>Bacteria</taxon>
        <taxon>Pseudomonadati</taxon>
        <taxon>Pseudomonadota</taxon>
        <taxon>Alphaproteobacteria</taxon>
        <taxon>Hyphomicrobiales</taxon>
        <taxon>Methylobacteriaceae</taxon>
        <taxon>Methylobacterium</taxon>
    </lineage>
</organism>
<dbReference type="RefSeq" id="WP_379011153.1">
    <property type="nucleotide sequence ID" value="NZ_JBHSWL010000001.1"/>
</dbReference>
<dbReference type="Proteomes" id="UP001157440">
    <property type="component" value="Unassembled WGS sequence"/>
</dbReference>
<sequence>MQSQCVTYRVLERLDGRFDIEVTGTNGFTVQREGFTSVTEADAALRDLRAALSIRRWHLVPQGGPALA</sequence>
<name>A0AA37WS68_9HYPH</name>
<evidence type="ECO:0000313" key="2">
    <source>
        <dbReference type="Proteomes" id="UP001157440"/>
    </source>
</evidence>
<evidence type="ECO:0000313" key="1">
    <source>
        <dbReference type="EMBL" id="GLS69927.1"/>
    </source>
</evidence>
<dbReference type="EMBL" id="BSPL01000013">
    <property type="protein sequence ID" value="GLS69927.1"/>
    <property type="molecule type" value="Genomic_DNA"/>
</dbReference>
<gene>
    <name evidence="1" type="ORF">GCM10007890_19400</name>
</gene>
<comment type="caution">
    <text evidence="1">The sequence shown here is derived from an EMBL/GenBank/DDBJ whole genome shotgun (WGS) entry which is preliminary data.</text>
</comment>
<accession>A0AA37WS68</accession>
<keyword evidence="2" id="KW-1185">Reference proteome</keyword>
<protein>
    <submittedName>
        <fullName evidence="1">Uncharacterized protein</fullName>
    </submittedName>
</protein>
<reference evidence="2" key="1">
    <citation type="journal article" date="2019" name="Int. J. Syst. Evol. Microbiol.">
        <title>The Global Catalogue of Microorganisms (GCM) 10K type strain sequencing project: providing services to taxonomists for standard genome sequencing and annotation.</title>
        <authorList>
            <consortium name="The Broad Institute Genomics Platform"/>
            <consortium name="The Broad Institute Genome Sequencing Center for Infectious Disease"/>
            <person name="Wu L."/>
            <person name="Ma J."/>
        </authorList>
    </citation>
    <scope>NUCLEOTIDE SEQUENCE [LARGE SCALE GENOMIC DNA]</scope>
    <source>
        <strain evidence="2">NBRC 103632</strain>
    </source>
</reference>
<proteinExistence type="predicted"/>